<dbReference type="EMBL" id="OIVN01004813">
    <property type="protein sequence ID" value="SPD19400.1"/>
    <property type="molecule type" value="Genomic_DNA"/>
</dbReference>
<sequence>MDGEVRLGVCGVVKWKLAGREWLTISAGLRSLVWQCRSFNRWWCETILAMLRSGSCGSSVGLSCGGSEWFLEARCGLVVV</sequence>
<accession>A0A2N9I5T7</accession>
<evidence type="ECO:0000313" key="1">
    <source>
        <dbReference type="EMBL" id="SPD19400.1"/>
    </source>
</evidence>
<organism evidence="1">
    <name type="scientific">Fagus sylvatica</name>
    <name type="common">Beechnut</name>
    <dbReference type="NCBI Taxonomy" id="28930"/>
    <lineage>
        <taxon>Eukaryota</taxon>
        <taxon>Viridiplantae</taxon>
        <taxon>Streptophyta</taxon>
        <taxon>Embryophyta</taxon>
        <taxon>Tracheophyta</taxon>
        <taxon>Spermatophyta</taxon>
        <taxon>Magnoliopsida</taxon>
        <taxon>eudicotyledons</taxon>
        <taxon>Gunneridae</taxon>
        <taxon>Pentapetalae</taxon>
        <taxon>rosids</taxon>
        <taxon>fabids</taxon>
        <taxon>Fagales</taxon>
        <taxon>Fagaceae</taxon>
        <taxon>Fagus</taxon>
    </lineage>
</organism>
<dbReference type="AlphaFoldDB" id="A0A2N9I5T7"/>
<name>A0A2N9I5T7_FAGSY</name>
<proteinExistence type="predicted"/>
<gene>
    <name evidence="1" type="ORF">FSB_LOCUS47282</name>
</gene>
<protein>
    <submittedName>
        <fullName evidence="1">Uncharacterized protein</fullName>
    </submittedName>
</protein>
<reference evidence="1" key="1">
    <citation type="submission" date="2018-02" db="EMBL/GenBank/DDBJ databases">
        <authorList>
            <person name="Cohen D.B."/>
            <person name="Kent A.D."/>
        </authorList>
    </citation>
    <scope>NUCLEOTIDE SEQUENCE</scope>
</reference>